<protein>
    <submittedName>
        <fullName evidence="1">Uncharacterized protein</fullName>
    </submittedName>
</protein>
<accession>A0AAD3NRP3</accession>
<gene>
    <name evidence="1" type="ORF">SUGI_1222560</name>
</gene>
<evidence type="ECO:0000313" key="1">
    <source>
        <dbReference type="EMBL" id="GLJ56397.1"/>
    </source>
</evidence>
<comment type="caution">
    <text evidence="1">The sequence shown here is derived from an EMBL/GenBank/DDBJ whole genome shotgun (WGS) entry which is preliminary data.</text>
</comment>
<sequence length="129" mass="14731">MLNVRMTVGAFHRRYSCSLSGMKHKINRLMQHLEMVGFWPLLRPVGLCLLRLVQGSESLILQIGKKRTLFLHVIDVRVMLFGRLLAKTGSTLDRKEKHFISPGDGHHHSILRAVCQNCYLLAGSRSLIR</sequence>
<proteinExistence type="predicted"/>
<evidence type="ECO:0000313" key="2">
    <source>
        <dbReference type="Proteomes" id="UP001234787"/>
    </source>
</evidence>
<keyword evidence="2" id="KW-1185">Reference proteome</keyword>
<dbReference type="EMBL" id="BSEH01000022">
    <property type="protein sequence ID" value="GLJ56397.1"/>
    <property type="molecule type" value="Genomic_DNA"/>
</dbReference>
<name>A0AAD3NRP3_CRYJA</name>
<organism evidence="1 2">
    <name type="scientific">Cryptomeria japonica</name>
    <name type="common">Japanese cedar</name>
    <name type="synonym">Cupressus japonica</name>
    <dbReference type="NCBI Taxonomy" id="3369"/>
    <lineage>
        <taxon>Eukaryota</taxon>
        <taxon>Viridiplantae</taxon>
        <taxon>Streptophyta</taxon>
        <taxon>Embryophyta</taxon>
        <taxon>Tracheophyta</taxon>
        <taxon>Spermatophyta</taxon>
        <taxon>Pinopsida</taxon>
        <taxon>Pinidae</taxon>
        <taxon>Conifers II</taxon>
        <taxon>Cupressales</taxon>
        <taxon>Cupressaceae</taxon>
        <taxon>Cryptomeria</taxon>
    </lineage>
</organism>
<dbReference type="Proteomes" id="UP001234787">
    <property type="component" value="Unassembled WGS sequence"/>
</dbReference>
<dbReference type="AlphaFoldDB" id="A0AAD3NRP3"/>
<reference evidence="1" key="1">
    <citation type="submission" date="2022-12" db="EMBL/GenBank/DDBJ databases">
        <title>Chromosome-Level Genome Assembly of Japanese Cedar (Cryptomeriajaponica D. Don).</title>
        <authorList>
            <person name="Fujino T."/>
            <person name="Yamaguchi K."/>
            <person name="Yokoyama T."/>
            <person name="Hamanaka T."/>
            <person name="Harazono Y."/>
            <person name="Kamada H."/>
            <person name="Kobayashi W."/>
            <person name="Ujino-Ihara T."/>
            <person name="Uchiyama K."/>
            <person name="Matsumoto A."/>
            <person name="Izuno A."/>
            <person name="Tsumura Y."/>
            <person name="Toyoda A."/>
            <person name="Shigenobu S."/>
            <person name="Moriguchi Y."/>
            <person name="Ueno S."/>
            <person name="Kasahara M."/>
        </authorList>
    </citation>
    <scope>NUCLEOTIDE SEQUENCE</scope>
</reference>